<gene>
    <name evidence="1" type="ORF">LWI28_027052</name>
</gene>
<comment type="caution">
    <text evidence="1">The sequence shown here is derived from an EMBL/GenBank/DDBJ whole genome shotgun (WGS) entry which is preliminary data.</text>
</comment>
<accession>A0AAD5ISI1</accession>
<organism evidence="1 2">
    <name type="scientific">Acer negundo</name>
    <name type="common">Box elder</name>
    <dbReference type="NCBI Taxonomy" id="4023"/>
    <lineage>
        <taxon>Eukaryota</taxon>
        <taxon>Viridiplantae</taxon>
        <taxon>Streptophyta</taxon>
        <taxon>Embryophyta</taxon>
        <taxon>Tracheophyta</taxon>
        <taxon>Spermatophyta</taxon>
        <taxon>Magnoliopsida</taxon>
        <taxon>eudicotyledons</taxon>
        <taxon>Gunneridae</taxon>
        <taxon>Pentapetalae</taxon>
        <taxon>rosids</taxon>
        <taxon>malvids</taxon>
        <taxon>Sapindales</taxon>
        <taxon>Sapindaceae</taxon>
        <taxon>Hippocastanoideae</taxon>
        <taxon>Acereae</taxon>
        <taxon>Acer</taxon>
    </lineage>
</organism>
<dbReference type="Proteomes" id="UP001064489">
    <property type="component" value="Chromosome 8"/>
</dbReference>
<proteinExistence type="predicted"/>
<protein>
    <submittedName>
        <fullName evidence="1">Uncharacterized protein</fullName>
    </submittedName>
</protein>
<dbReference type="AlphaFoldDB" id="A0AAD5ISI1"/>
<reference evidence="1" key="2">
    <citation type="submission" date="2023-02" db="EMBL/GenBank/DDBJ databases">
        <authorList>
            <person name="Swenson N.G."/>
            <person name="Wegrzyn J.L."/>
            <person name="Mcevoy S.L."/>
        </authorList>
    </citation>
    <scope>NUCLEOTIDE SEQUENCE</scope>
    <source>
        <strain evidence="1">91603</strain>
        <tissue evidence="1">Leaf</tissue>
    </source>
</reference>
<dbReference type="EMBL" id="JAJSOW010000103">
    <property type="protein sequence ID" value="KAI9175081.1"/>
    <property type="molecule type" value="Genomic_DNA"/>
</dbReference>
<keyword evidence="2" id="KW-1185">Reference proteome</keyword>
<reference evidence="1" key="1">
    <citation type="journal article" date="2022" name="Plant J.">
        <title>Strategies of tolerance reflected in two North American maple genomes.</title>
        <authorList>
            <person name="McEvoy S.L."/>
            <person name="Sezen U.U."/>
            <person name="Trouern-Trend A."/>
            <person name="McMahon S.M."/>
            <person name="Schaberg P.G."/>
            <person name="Yang J."/>
            <person name="Wegrzyn J.L."/>
            <person name="Swenson N.G."/>
        </authorList>
    </citation>
    <scope>NUCLEOTIDE SEQUENCE</scope>
    <source>
        <strain evidence="1">91603</strain>
    </source>
</reference>
<evidence type="ECO:0000313" key="1">
    <source>
        <dbReference type="EMBL" id="KAI9175081.1"/>
    </source>
</evidence>
<evidence type="ECO:0000313" key="2">
    <source>
        <dbReference type="Proteomes" id="UP001064489"/>
    </source>
</evidence>
<sequence length="126" mass="14826">MISKSDLSIWLSLRATVVHRCRPLLVDAANCSHHPLKPVKAVPSPWPFFSRRRRHLERPFNPVNAATNYVFKQQHRNREIETETISDQLDKTTLRFRFCKKLLQHFMPSLSPSTFFVSEKKLVALW</sequence>
<name>A0AAD5ISI1_ACENE</name>